<organism evidence="1">
    <name type="scientific">Arundo donax</name>
    <name type="common">Giant reed</name>
    <name type="synonym">Donax arundinaceus</name>
    <dbReference type="NCBI Taxonomy" id="35708"/>
    <lineage>
        <taxon>Eukaryota</taxon>
        <taxon>Viridiplantae</taxon>
        <taxon>Streptophyta</taxon>
        <taxon>Embryophyta</taxon>
        <taxon>Tracheophyta</taxon>
        <taxon>Spermatophyta</taxon>
        <taxon>Magnoliopsida</taxon>
        <taxon>Liliopsida</taxon>
        <taxon>Poales</taxon>
        <taxon>Poaceae</taxon>
        <taxon>PACMAD clade</taxon>
        <taxon>Arundinoideae</taxon>
        <taxon>Arundineae</taxon>
        <taxon>Arundo</taxon>
    </lineage>
</organism>
<dbReference type="EMBL" id="GBRH01178472">
    <property type="protein sequence ID" value="JAE19424.1"/>
    <property type="molecule type" value="Transcribed_RNA"/>
</dbReference>
<proteinExistence type="predicted"/>
<sequence length="47" mass="4760">MARASSSSGSSPHRADANISPAAAALISSLHSLGFSSWAACSMRILQ</sequence>
<dbReference type="EMBL" id="GBRH01191852">
    <property type="protein sequence ID" value="JAE06044.1"/>
    <property type="molecule type" value="Transcribed_RNA"/>
</dbReference>
<reference evidence="1" key="1">
    <citation type="submission" date="2014-09" db="EMBL/GenBank/DDBJ databases">
        <authorList>
            <person name="Magalhaes I.L.F."/>
            <person name="Oliveira U."/>
            <person name="Santos F.R."/>
            <person name="Vidigal T.H.D.A."/>
            <person name="Brescovit A.D."/>
            <person name="Santos A.J."/>
        </authorList>
    </citation>
    <scope>NUCLEOTIDE SEQUENCE</scope>
    <source>
        <tissue evidence="1">Shoot tissue taken approximately 20 cm above the soil surface</tissue>
    </source>
</reference>
<dbReference type="AlphaFoldDB" id="A0A0A9G7H4"/>
<accession>A0A0A9G7H4</accession>
<reference evidence="1" key="2">
    <citation type="journal article" date="2015" name="Data Brief">
        <title>Shoot transcriptome of the giant reed, Arundo donax.</title>
        <authorList>
            <person name="Barrero R.A."/>
            <person name="Guerrero F.D."/>
            <person name="Moolhuijzen P."/>
            <person name="Goolsby J.A."/>
            <person name="Tidwell J."/>
            <person name="Bellgard S.E."/>
            <person name="Bellgard M.I."/>
        </authorList>
    </citation>
    <scope>NUCLEOTIDE SEQUENCE</scope>
    <source>
        <tissue evidence="1">Shoot tissue taken approximately 20 cm above the soil surface</tissue>
    </source>
</reference>
<protein>
    <submittedName>
        <fullName evidence="1">Uncharacterized protein</fullName>
    </submittedName>
</protein>
<evidence type="ECO:0000313" key="1">
    <source>
        <dbReference type="EMBL" id="JAE19424.1"/>
    </source>
</evidence>
<name>A0A0A9G7H4_ARUDO</name>